<accession>A0ABD2I7U0</accession>
<name>A0ABD2I7U0_9BILA</name>
<comment type="caution">
    <text evidence="2">The sequence shown here is derived from an EMBL/GenBank/DDBJ whole genome shotgun (WGS) entry which is preliminary data.</text>
</comment>
<protein>
    <submittedName>
        <fullName evidence="2">Uncharacterized protein</fullName>
    </submittedName>
</protein>
<dbReference type="Proteomes" id="UP001620626">
    <property type="component" value="Unassembled WGS sequence"/>
</dbReference>
<organism evidence="2 3">
    <name type="scientific">Heterodera trifolii</name>
    <dbReference type="NCBI Taxonomy" id="157864"/>
    <lineage>
        <taxon>Eukaryota</taxon>
        <taxon>Metazoa</taxon>
        <taxon>Ecdysozoa</taxon>
        <taxon>Nematoda</taxon>
        <taxon>Chromadorea</taxon>
        <taxon>Rhabditida</taxon>
        <taxon>Tylenchina</taxon>
        <taxon>Tylenchomorpha</taxon>
        <taxon>Tylenchoidea</taxon>
        <taxon>Heteroderidae</taxon>
        <taxon>Heteroderinae</taxon>
        <taxon>Heterodera</taxon>
    </lineage>
</organism>
<dbReference type="AlphaFoldDB" id="A0ABD2I7U0"/>
<proteinExistence type="predicted"/>
<gene>
    <name evidence="2" type="ORF">niasHT_039963</name>
</gene>
<evidence type="ECO:0000313" key="2">
    <source>
        <dbReference type="EMBL" id="KAL3076474.1"/>
    </source>
</evidence>
<dbReference type="EMBL" id="JBICBT010001253">
    <property type="protein sequence ID" value="KAL3076474.1"/>
    <property type="molecule type" value="Genomic_DNA"/>
</dbReference>
<keyword evidence="3" id="KW-1185">Reference proteome</keyword>
<reference evidence="2 3" key="1">
    <citation type="submission" date="2024-10" db="EMBL/GenBank/DDBJ databases">
        <authorList>
            <person name="Kim D."/>
        </authorList>
    </citation>
    <scope>NUCLEOTIDE SEQUENCE [LARGE SCALE GENOMIC DNA]</scope>
    <source>
        <strain evidence="2">BH-2024</strain>
    </source>
</reference>
<evidence type="ECO:0000313" key="3">
    <source>
        <dbReference type="Proteomes" id="UP001620626"/>
    </source>
</evidence>
<feature type="region of interest" description="Disordered" evidence="1">
    <location>
        <begin position="81"/>
        <end position="106"/>
    </location>
</feature>
<evidence type="ECO:0000256" key="1">
    <source>
        <dbReference type="SAM" id="MobiDB-lite"/>
    </source>
</evidence>
<sequence length="106" mass="11141">MSSSSSSSLPSAISRRQQHNDANSICQKNVCVCNHCHSLISNTPIIHDHPSPNPSPLKGFVPALPPMADIVSQCLARLNSPPPRLVKPKNGGLAHGSGGVCKIENS</sequence>